<evidence type="ECO:0000313" key="3">
    <source>
        <dbReference type="EMBL" id="KFI39322.1"/>
    </source>
</evidence>
<dbReference type="EMBL" id="JGYK01000002">
    <property type="protein sequence ID" value="KFI39322.1"/>
    <property type="molecule type" value="Genomic_DNA"/>
</dbReference>
<keyword evidence="4" id="KW-1185">Reference proteome</keyword>
<dbReference type="HAMAP" id="MF_01845">
    <property type="entry name" value="UPF0597"/>
    <property type="match status" value="1"/>
</dbReference>
<proteinExistence type="inferred from homology"/>
<sequence>MMQTNEDLFIQALRENVLPATGCTEPVAVAYAAANAIKLMDDKTVGHVRVSVSPNILKNALAVIVPGTGAPGLKIASAAGIISGQPDAGLKVIADIDPEDVGKIKALADSGKIDVNAAHVDDDLYVEVEIANDSEDVTVYIAGDHTNIYKIARNGQVLKEEERPAAHAVSSVRQALQSHKLREMWDFALNEPLEEIAFMDEAGKLNMALAEEGLTHEYGLKLGMSMNKARSVNFGSGVDADISTEIVAYASAASDARMGGATLPAMSNSGSGNQGISATVPVCVVAKYVGASDEQRIRALAMSHLIAIYIHSFLPILGPFCATDSASMGAAAAVVYLMGEDYDTAAAAINNMAGDAAGMVCDGAGCSCAMKVATSASSMYRSVNLALQGVEIPSSNGMVCPDVDQTIRGIGRLGTEGMESTDPVVIDVMMNKG</sequence>
<dbReference type="PIRSF" id="PIRSF006054">
    <property type="entry name" value="UCP006054"/>
    <property type="match status" value="1"/>
</dbReference>
<dbReference type="RefSeq" id="WP_201777323.1">
    <property type="nucleotide sequence ID" value="NZ_CP011786.1"/>
</dbReference>
<evidence type="ECO:0000259" key="2">
    <source>
        <dbReference type="Pfam" id="PF03313"/>
    </source>
</evidence>
<name>A0A086YYH2_9BIFI</name>
<dbReference type="InterPro" id="IPR021144">
    <property type="entry name" value="UPF0597"/>
</dbReference>
<dbReference type="InterPro" id="IPR005130">
    <property type="entry name" value="Ser_deHydtase-like_asu"/>
</dbReference>
<gene>
    <name evidence="3" type="ORF">BACT_0152</name>
</gene>
<dbReference type="GO" id="GO:0080146">
    <property type="term" value="F:L-cysteine desulfhydrase activity"/>
    <property type="evidence" value="ECO:0007669"/>
    <property type="project" value="TreeGrafter"/>
</dbReference>
<dbReference type="AlphaFoldDB" id="A0A086YYH2"/>
<evidence type="ECO:0000256" key="1">
    <source>
        <dbReference type="HAMAP-Rule" id="MF_01845"/>
    </source>
</evidence>
<dbReference type="Pfam" id="PF03313">
    <property type="entry name" value="SDH_alpha"/>
    <property type="match status" value="1"/>
</dbReference>
<feature type="domain" description="Serine dehydratase-like alpha subunit" evidence="2">
    <location>
        <begin position="186"/>
        <end position="426"/>
    </location>
</feature>
<dbReference type="STRING" id="1437605.AB656_06595"/>
<protein>
    <recommendedName>
        <fullName evidence="1">UPF0597 protein BACT_0152</fullName>
    </recommendedName>
</protein>
<dbReference type="GO" id="GO:0019450">
    <property type="term" value="P:L-cysteine catabolic process to pyruvate"/>
    <property type="evidence" value="ECO:0007669"/>
    <property type="project" value="TreeGrafter"/>
</dbReference>
<dbReference type="PANTHER" id="PTHR30501">
    <property type="entry name" value="UPF0597 PROTEIN YHAM"/>
    <property type="match status" value="1"/>
</dbReference>
<evidence type="ECO:0000313" key="4">
    <source>
        <dbReference type="Proteomes" id="UP000029015"/>
    </source>
</evidence>
<dbReference type="eggNOG" id="COG3681">
    <property type="taxonomic scope" value="Bacteria"/>
</dbReference>
<organism evidence="3 4">
    <name type="scientific">Bifidobacterium actinocoloniiforme DSM 22766</name>
    <dbReference type="NCBI Taxonomy" id="1437605"/>
    <lineage>
        <taxon>Bacteria</taxon>
        <taxon>Bacillati</taxon>
        <taxon>Actinomycetota</taxon>
        <taxon>Actinomycetes</taxon>
        <taxon>Bifidobacteriales</taxon>
        <taxon>Bifidobacteriaceae</taxon>
        <taxon>Bifidobacterium</taxon>
    </lineage>
</organism>
<dbReference type="Proteomes" id="UP000029015">
    <property type="component" value="Unassembled WGS sequence"/>
</dbReference>
<comment type="similarity">
    <text evidence="1">Belongs to the UPF0597 family.</text>
</comment>
<reference evidence="3 4" key="1">
    <citation type="submission" date="2014-03" db="EMBL/GenBank/DDBJ databases">
        <title>Genomics of Bifidobacteria.</title>
        <authorList>
            <person name="Ventura M."/>
            <person name="Milani C."/>
            <person name="Lugli G.A."/>
        </authorList>
    </citation>
    <scope>NUCLEOTIDE SEQUENCE [LARGE SCALE GENOMIC DNA]</scope>
    <source>
        <strain evidence="3 4">DSM 22766</strain>
    </source>
</reference>
<dbReference type="PANTHER" id="PTHR30501:SF2">
    <property type="entry name" value="UPF0597 PROTEIN YHAM"/>
    <property type="match status" value="1"/>
</dbReference>
<comment type="caution">
    <text evidence="3">The sequence shown here is derived from an EMBL/GenBank/DDBJ whole genome shotgun (WGS) entry which is preliminary data.</text>
</comment>
<accession>A0A086YYH2</accession>